<dbReference type="AlphaFoldDB" id="A0A833HSI8"/>
<sequence length="54" mass="6113">MNQQHPSMEVMCHVHNCKFNENDYCFAPKLEVNPLQGSGASNSKEALCTTFQPR</sequence>
<keyword evidence="3" id="KW-1185">Reference proteome</keyword>
<protein>
    <submittedName>
        <fullName evidence="2">DUF1540 domain-containing protein</fullName>
    </submittedName>
</protein>
<comment type="caution">
    <text evidence="2">The sequence shown here is derived from an EMBL/GenBank/DDBJ whole genome shotgun (WGS) entry which is preliminary data.</text>
</comment>
<name>A0A833HSI8_9FIRM</name>
<dbReference type="RefSeq" id="WP_151864332.1">
    <property type="nucleotide sequence ID" value="NZ_WBZB01000002.1"/>
</dbReference>
<reference evidence="2 3" key="1">
    <citation type="submission" date="2019-10" db="EMBL/GenBank/DDBJ databases">
        <title>Alkaliphilus serpentinus sp. nov. and Alkaliphilus pronyensis sp. nov., two novel anaerobic alkaliphilic species isolated from the serpentinized-hosted hydrothermal field of the Prony Bay (New Caledonia).</title>
        <authorList>
            <person name="Postec A."/>
        </authorList>
    </citation>
    <scope>NUCLEOTIDE SEQUENCE [LARGE SCALE GENOMIC DNA]</scope>
    <source>
        <strain evidence="2 3">LacT</strain>
    </source>
</reference>
<proteinExistence type="predicted"/>
<dbReference type="Pfam" id="PF07561">
    <property type="entry name" value="DUF1540"/>
    <property type="match status" value="1"/>
</dbReference>
<evidence type="ECO:0000259" key="1">
    <source>
        <dbReference type="Pfam" id="PF07561"/>
    </source>
</evidence>
<dbReference type="InterPro" id="IPR011437">
    <property type="entry name" value="DUF1540"/>
</dbReference>
<dbReference type="Proteomes" id="UP000465601">
    <property type="component" value="Unassembled WGS sequence"/>
</dbReference>
<feature type="domain" description="DUF1540" evidence="1">
    <location>
        <begin position="10"/>
        <end position="51"/>
    </location>
</feature>
<dbReference type="OrthoDB" id="1684758at2"/>
<organism evidence="2 3">
    <name type="scientific">Alkaliphilus serpentinus</name>
    <dbReference type="NCBI Taxonomy" id="1482731"/>
    <lineage>
        <taxon>Bacteria</taxon>
        <taxon>Bacillati</taxon>
        <taxon>Bacillota</taxon>
        <taxon>Clostridia</taxon>
        <taxon>Peptostreptococcales</taxon>
        <taxon>Natronincolaceae</taxon>
        <taxon>Alkaliphilus</taxon>
    </lineage>
</organism>
<gene>
    <name evidence="2" type="ORF">F8153_00225</name>
</gene>
<evidence type="ECO:0000313" key="2">
    <source>
        <dbReference type="EMBL" id="KAB3533515.1"/>
    </source>
</evidence>
<evidence type="ECO:0000313" key="3">
    <source>
        <dbReference type="Proteomes" id="UP000465601"/>
    </source>
</evidence>
<accession>A0A833HSI8</accession>
<dbReference type="EMBL" id="WBZB01000002">
    <property type="protein sequence ID" value="KAB3533515.1"/>
    <property type="molecule type" value="Genomic_DNA"/>
</dbReference>